<feature type="domain" description="Post-SET" evidence="10">
    <location>
        <begin position="236"/>
        <end position="252"/>
    </location>
</feature>
<dbReference type="PANTHER" id="PTHR22884">
    <property type="entry name" value="SET DOMAIN PROTEINS"/>
    <property type="match status" value="1"/>
</dbReference>
<dbReference type="GO" id="GO:0005694">
    <property type="term" value="C:chromosome"/>
    <property type="evidence" value="ECO:0007669"/>
    <property type="project" value="UniProtKB-SubCell"/>
</dbReference>
<evidence type="ECO:0000256" key="6">
    <source>
        <dbReference type="ARBA" id="ARBA00022691"/>
    </source>
</evidence>
<keyword evidence="5 12" id="KW-0808">Transferase</keyword>
<dbReference type="InterPro" id="IPR018289">
    <property type="entry name" value="MULE_transposase_dom"/>
</dbReference>
<dbReference type="AlphaFoldDB" id="A0A2P6SB46"/>
<dbReference type="Proteomes" id="UP000238479">
    <property type="component" value="Chromosome 1"/>
</dbReference>
<protein>
    <submittedName>
        <fullName evidence="12">Putative histone-lysine N-methyltransferase chromatin remodeling SET family</fullName>
        <ecNumber evidence="12">2.1.1.43</ecNumber>
    </submittedName>
</protein>
<evidence type="ECO:0000313" key="13">
    <source>
        <dbReference type="Proteomes" id="UP000238479"/>
    </source>
</evidence>
<feature type="compositionally biased region" description="Polar residues" evidence="8">
    <location>
        <begin position="287"/>
        <end position="296"/>
    </location>
</feature>
<keyword evidence="13" id="KW-1185">Reference proteome</keyword>
<evidence type="ECO:0000259" key="10">
    <source>
        <dbReference type="PROSITE" id="PS50868"/>
    </source>
</evidence>
<evidence type="ECO:0000256" key="1">
    <source>
        <dbReference type="ARBA" id="ARBA00004123"/>
    </source>
</evidence>
<dbReference type="Pfam" id="PF00856">
    <property type="entry name" value="SET"/>
    <property type="match status" value="1"/>
</dbReference>
<dbReference type="InterPro" id="IPR006560">
    <property type="entry name" value="AWS_dom"/>
</dbReference>
<dbReference type="EC" id="2.1.1.43" evidence="12"/>
<evidence type="ECO:0000259" key="9">
    <source>
        <dbReference type="PROSITE" id="PS50280"/>
    </source>
</evidence>
<evidence type="ECO:0000256" key="2">
    <source>
        <dbReference type="ARBA" id="ARBA00004286"/>
    </source>
</evidence>
<gene>
    <name evidence="12" type="ORF">RchiOBHm_Chr1g0329481</name>
</gene>
<dbReference type="Gramene" id="PRQ55879">
    <property type="protein sequence ID" value="PRQ55879"/>
    <property type="gene ID" value="RchiOBHm_Chr1g0329481"/>
</dbReference>
<dbReference type="InterPro" id="IPR003616">
    <property type="entry name" value="Post-SET_dom"/>
</dbReference>
<feature type="region of interest" description="Disordered" evidence="8">
    <location>
        <begin position="269"/>
        <end position="303"/>
    </location>
</feature>
<keyword evidence="6" id="KW-0949">S-adenosyl-L-methionine</keyword>
<dbReference type="SMART" id="SM00317">
    <property type="entry name" value="SET"/>
    <property type="match status" value="1"/>
</dbReference>
<evidence type="ECO:0000256" key="3">
    <source>
        <dbReference type="ARBA" id="ARBA00022454"/>
    </source>
</evidence>
<dbReference type="PROSITE" id="PS50280">
    <property type="entry name" value="SET"/>
    <property type="match status" value="1"/>
</dbReference>
<reference evidence="12 13" key="1">
    <citation type="journal article" date="2018" name="Nat. Genet.">
        <title>The Rosa genome provides new insights in the design of modern roses.</title>
        <authorList>
            <person name="Bendahmane M."/>
        </authorList>
    </citation>
    <scope>NUCLEOTIDE SEQUENCE [LARGE SCALE GENOMIC DNA]</scope>
    <source>
        <strain evidence="13">cv. Old Blush</strain>
    </source>
</reference>
<feature type="domain" description="SET" evidence="9">
    <location>
        <begin position="112"/>
        <end position="229"/>
    </location>
</feature>
<evidence type="ECO:0000256" key="4">
    <source>
        <dbReference type="ARBA" id="ARBA00022603"/>
    </source>
</evidence>
<dbReference type="InterPro" id="IPR001214">
    <property type="entry name" value="SET_dom"/>
</dbReference>
<dbReference type="FunFam" id="2.170.270.10:FF:000028">
    <property type="entry name" value="Histone-lysine N-methyltransferase"/>
    <property type="match status" value="1"/>
</dbReference>
<keyword evidence="7" id="KW-0539">Nucleus</keyword>
<keyword evidence="4 12" id="KW-0489">Methyltransferase</keyword>
<name>A0A2P6SB46_ROSCH</name>
<dbReference type="SMART" id="SM00570">
    <property type="entry name" value="AWS"/>
    <property type="match status" value="1"/>
</dbReference>
<dbReference type="CDD" id="cd22744">
    <property type="entry name" value="OTU"/>
    <property type="match status" value="1"/>
</dbReference>
<dbReference type="InterPro" id="IPR046341">
    <property type="entry name" value="SET_dom_sf"/>
</dbReference>
<dbReference type="OMA" id="CELARYS"/>
<evidence type="ECO:0000259" key="11">
    <source>
        <dbReference type="PROSITE" id="PS51215"/>
    </source>
</evidence>
<feature type="compositionally biased region" description="Polar residues" evidence="8">
    <location>
        <begin position="22"/>
        <end position="31"/>
    </location>
</feature>
<evidence type="ECO:0000256" key="5">
    <source>
        <dbReference type="ARBA" id="ARBA00022679"/>
    </source>
</evidence>
<feature type="region of interest" description="Disordered" evidence="8">
    <location>
        <begin position="22"/>
        <end position="52"/>
    </location>
</feature>
<dbReference type="OrthoDB" id="2422440at2759"/>
<evidence type="ECO:0000256" key="8">
    <source>
        <dbReference type="SAM" id="MobiDB-lite"/>
    </source>
</evidence>
<dbReference type="Gene3D" id="2.170.270.10">
    <property type="entry name" value="SET domain"/>
    <property type="match status" value="1"/>
</dbReference>
<dbReference type="SUPFAM" id="SSF82199">
    <property type="entry name" value="SET domain"/>
    <property type="match status" value="1"/>
</dbReference>
<dbReference type="PROSITE" id="PS51215">
    <property type="entry name" value="AWS"/>
    <property type="match status" value="1"/>
</dbReference>
<dbReference type="PROSITE" id="PS50868">
    <property type="entry name" value="POST_SET"/>
    <property type="match status" value="1"/>
</dbReference>
<dbReference type="GO" id="GO:0042054">
    <property type="term" value="F:histone methyltransferase activity"/>
    <property type="evidence" value="ECO:0007669"/>
    <property type="project" value="InterPro"/>
</dbReference>
<evidence type="ECO:0000256" key="7">
    <source>
        <dbReference type="ARBA" id="ARBA00023242"/>
    </source>
</evidence>
<dbReference type="InterPro" id="IPR050777">
    <property type="entry name" value="SET2_Histone-Lys_MeTrsfase"/>
</dbReference>
<dbReference type="STRING" id="74649.A0A2P6SB46"/>
<evidence type="ECO:0000313" key="12">
    <source>
        <dbReference type="EMBL" id="PRQ55879.1"/>
    </source>
</evidence>
<feature type="domain" description="AWS" evidence="11">
    <location>
        <begin position="59"/>
        <end position="110"/>
    </location>
</feature>
<comment type="subcellular location">
    <subcellularLocation>
        <location evidence="2">Chromosome</location>
    </subcellularLocation>
    <subcellularLocation>
        <location evidence="1">Nucleus</location>
    </subcellularLocation>
</comment>
<keyword evidence="3" id="KW-0158">Chromosome</keyword>
<dbReference type="Pfam" id="PF10551">
    <property type="entry name" value="MULE"/>
    <property type="match status" value="1"/>
</dbReference>
<sequence>MDPNETAQQLLALHARIVGNMESETMVSTTDQRVEEEPQYTHIDQNEFSQRRHKKQEEEEIVICECKYDEKDPESACGERCLNVLTSTECTPGYCPCGVYCKNQRFQKCEYAKTKLFKTEGRGWGLLANENIKAGQFIIEYCGEVISWKEAKKRSHAYEVEGIRDAFIISLNASESIDATVKGSLARFINHSCQPNCETRKWNVLGEIRVGIFAKQDILAGTELAYDYNFEWYGGVKVRCLCGAPSCSGFLGAKSRGFQHQIIIYDGSKDEKGDTSSRGSGVGSDTAMDSTTQSSTHEAHTYTRGSEVDSECVMDFTSEFTTYEIFKSRESLMLWAREAGKRNGFVVVTVRSDLGGKTLKPRVTLGCERGGKFKVHKERCDKGGKQRCGTGSKKCGCPFTLKGEKLTTGDGWMLKVVCGVHNHALTESLEGHSYAGRLSEEETSLLIDLSKSLVRPKEILNKLKQRDSLNVTTIRTIYNARQRQRVKEKAGRSQMEQLLCKLNEHNYLEWHRSCPISGSVLDLFWAHPVSLELLRVFPTILMMDCTFKTNRYRYPLLEVVGVTSTNMTFSIAFVFLDSEKEDNYVWALNRLRDVLDGCAMPNVIVTDKDLELMRAVEMVFPSARHMLCKWHINKNVLAKCRNLFESKEKWDMFIMKWNVLVMSPTEEDYIQELAVLQSEFRNYTDVLDYVTNTWLNPFRDRFVSAWTDVIMHFGNVASNRAESAHSKLKRQLGLSQGNFEGSFEKIHALLELQHTDIKASFEKCLTVVRHSSLPLEFKHLRGVVSTFALDKVLSQFKLATSIGIDDFHCGCVIRRTHGLPCAHEIAKYKRDGQPIPLDSLDPHWRKLHMSPSSDPVNDNMDVNEFPELELLQQYFLKTNADNRLMLRKRVRELVPSLATLIEPGVKSRTRGQLKERIDMPIQKNASVFELIQSASVDSHSPSVTGGTMDVLKKSTHKQTGPMKEKVYRTLSAKVMSYIDSFPVGLMPYIDQVKDVCDDGNCGFRAVADLVGLGENAYLQVRNDLLTELSSYSAHYGELYGSAEKVRDLAQSLSFFNEGTAPFDRCMTMPDMGHLIASCYKIVLFHFSATQCLTFLPLRSTPVPLPMRRHIAIGLVNDSHYVEVFLKPGHPVPPIESNWIRYHTQAAKGWDTIYTDCIAHFQLLARSDNI</sequence>
<dbReference type="SMART" id="SM00508">
    <property type="entry name" value="PostSET"/>
    <property type="match status" value="1"/>
</dbReference>
<accession>A0A2P6SB46</accession>
<comment type="caution">
    <text evidence="12">The sequence shown here is derived from an EMBL/GenBank/DDBJ whole genome shotgun (WGS) entry which is preliminary data.</text>
</comment>
<dbReference type="GO" id="GO:0005634">
    <property type="term" value="C:nucleus"/>
    <property type="evidence" value="ECO:0007669"/>
    <property type="project" value="UniProtKB-SubCell"/>
</dbReference>
<proteinExistence type="predicted"/>
<dbReference type="EMBL" id="PDCK01000039">
    <property type="protein sequence ID" value="PRQ55879.1"/>
    <property type="molecule type" value="Genomic_DNA"/>
</dbReference>
<organism evidence="12 13">
    <name type="scientific">Rosa chinensis</name>
    <name type="common">China rose</name>
    <dbReference type="NCBI Taxonomy" id="74649"/>
    <lineage>
        <taxon>Eukaryota</taxon>
        <taxon>Viridiplantae</taxon>
        <taxon>Streptophyta</taxon>
        <taxon>Embryophyta</taxon>
        <taxon>Tracheophyta</taxon>
        <taxon>Spermatophyta</taxon>
        <taxon>Magnoliopsida</taxon>
        <taxon>eudicotyledons</taxon>
        <taxon>Gunneridae</taxon>
        <taxon>Pentapetalae</taxon>
        <taxon>rosids</taxon>
        <taxon>fabids</taxon>
        <taxon>Rosales</taxon>
        <taxon>Rosaceae</taxon>
        <taxon>Rosoideae</taxon>
        <taxon>Rosoideae incertae sedis</taxon>
        <taxon>Rosa</taxon>
    </lineage>
</organism>
<dbReference type="Pfam" id="PF17907">
    <property type="entry name" value="AWS"/>
    <property type="match status" value="1"/>
</dbReference>
<dbReference type="GO" id="GO:0032259">
    <property type="term" value="P:methylation"/>
    <property type="evidence" value="ECO:0007669"/>
    <property type="project" value="UniProtKB-KW"/>
</dbReference>